<gene>
    <name evidence="1" type="ORF">HMPREF1549_01778</name>
</gene>
<organism evidence="1 2">
    <name type="scientific">Actinomyces johnsonii F0510</name>
    <dbReference type="NCBI Taxonomy" id="1227262"/>
    <lineage>
        <taxon>Bacteria</taxon>
        <taxon>Bacillati</taxon>
        <taxon>Actinomycetota</taxon>
        <taxon>Actinomycetes</taxon>
        <taxon>Actinomycetales</taxon>
        <taxon>Actinomycetaceae</taxon>
        <taxon>Actinomyces</taxon>
    </lineage>
</organism>
<dbReference type="EMBL" id="AWSD01000186">
    <property type="protein sequence ID" value="ERH18370.1"/>
    <property type="molecule type" value="Genomic_DNA"/>
</dbReference>
<dbReference type="Pfam" id="PF13814">
    <property type="entry name" value="Replic_Relax"/>
    <property type="match status" value="1"/>
</dbReference>
<reference evidence="1 2" key="1">
    <citation type="submission" date="2013-06" db="EMBL/GenBank/DDBJ databases">
        <authorList>
            <person name="Weinstock G."/>
            <person name="Sodergren E."/>
            <person name="Lobos E.A."/>
            <person name="Fulton L."/>
            <person name="Fulton R."/>
            <person name="Courtney L."/>
            <person name="Fronick C."/>
            <person name="O'Laughlin M."/>
            <person name="Godfrey J."/>
            <person name="Wilson R.M."/>
            <person name="Miner T."/>
            <person name="Farmer C."/>
            <person name="Delehaunty K."/>
            <person name="Cordes M."/>
            <person name="Minx P."/>
            <person name="Tomlinson C."/>
            <person name="Chen J."/>
            <person name="Wollam A."/>
            <person name="Pepin K.H."/>
            <person name="Bhonagiri V."/>
            <person name="Zhang X."/>
            <person name="Warren W."/>
            <person name="Mitreva M."/>
            <person name="Mardis E.R."/>
            <person name="Wilson R.K."/>
        </authorList>
    </citation>
    <scope>NUCLEOTIDE SEQUENCE [LARGE SCALE GENOMIC DNA]</scope>
    <source>
        <strain evidence="1 2">F0510</strain>
    </source>
</reference>
<accession>U1PQL5</accession>
<dbReference type="Proteomes" id="UP000016498">
    <property type="component" value="Unassembled WGS sequence"/>
</dbReference>
<evidence type="ECO:0000313" key="1">
    <source>
        <dbReference type="EMBL" id="ERH18370.1"/>
    </source>
</evidence>
<dbReference type="AlphaFoldDB" id="U1PQL5"/>
<comment type="caution">
    <text evidence="1">The sequence shown here is derived from an EMBL/GenBank/DDBJ whole genome shotgun (WGS) entry which is preliminary data.</text>
</comment>
<dbReference type="HOGENOM" id="CLU_2066249_0_0_11"/>
<dbReference type="PATRIC" id="fig|1227262.3.peg.1458"/>
<feature type="non-terminal residue" evidence="1">
    <location>
        <position position="1"/>
    </location>
</feature>
<evidence type="ECO:0000313" key="2">
    <source>
        <dbReference type="Proteomes" id="UP000016498"/>
    </source>
</evidence>
<dbReference type="InterPro" id="IPR025855">
    <property type="entry name" value="Replic_Relax"/>
</dbReference>
<sequence length="119" mass="13111">ACWRSWLRLGGALGWLKPDLEAITATDTGAEDHWLLEVDLDTEHPARLLAKCHDYQAHLASGTFQAQHGYYPQVVWLLTNPTRAGRLAEQIAADQTLTPGLFKITAAPEQLAALIQRGP</sequence>
<dbReference type="RefSeq" id="WP_021606418.1">
    <property type="nucleotide sequence ID" value="NZ_KE951682.1"/>
</dbReference>
<name>U1PQL5_9ACTO</name>
<proteinExistence type="predicted"/>
<protein>
    <submittedName>
        <fullName evidence="1">Uncharacterized protein</fullName>
    </submittedName>
</protein>